<proteinExistence type="predicted"/>
<dbReference type="RefSeq" id="XP_066910235.1">
    <property type="nucleotide sequence ID" value="XM_067054134.1"/>
</dbReference>
<dbReference type="GO" id="GO:0005680">
    <property type="term" value="C:anaphase-promoting complex"/>
    <property type="evidence" value="ECO:0007669"/>
    <property type="project" value="InterPro"/>
</dbReference>
<evidence type="ECO:0000256" key="3">
    <source>
        <dbReference type="ARBA" id="ARBA00022776"/>
    </source>
</evidence>
<evidence type="ECO:0000313" key="11">
    <source>
        <dbReference type="Proteomes" id="UP000594262"/>
    </source>
</evidence>
<dbReference type="EnsemblMetazoa" id="CLYHEMT003735.1">
    <property type="protein sequence ID" value="CLYHEMP003735.1"/>
    <property type="gene ID" value="CLYHEMG003735"/>
</dbReference>
<dbReference type="Pfam" id="PF23405">
    <property type="entry name" value="WD40_APC4_C-half"/>
    <property type="match status" value="1"/>
</dbReference>
<keyword evidence="11" id="KW-1185">Reference proteome</keyword>
<dbReference type="InterPro" id="IPR015943">
    <property type="entry name" value="WD40/YVTN_repeat-like_dom_sf"/>
</dbReference>
<evidence type="ECO:0000259" key="7">
    <source>
        <dbReference type="Pfam" id="PF12894"/>
    </source>
</evidence>
<evidence type="ECO:0000259" key="8">
    <source>
        <dbReference type="Pfam" id="PF12896"/>
    </source>
</evidence>
<dbReference type="GO" id="GO:0034399">
    <property type="term" value="C:nuclear periphery"/>
    <property type="evidence" value="ECO:0007669"/>
    <property type="project" value="TreeGrafter"/>
</dbReference>
<dbReference type="Proteomes" id="UP000594262">
    <property type="component" value="Unplaced"/>
</dbReference>
<dbReference type="InterPro" id="IPR024977">
    <property type="entry name" value="Apc4-like_WD40_dom"/>
</dbReference>
<sequence length="755" mass="85165">MATSFRQVCDKPCNNGILQAKWSPLHDLVAVVTKNGDIRLHRMQWQKVWVISPKESPAVCCSWKTTSHSWKSSAKLLAVGHQNGTVSIIEIEKAAVVHSLSLGSEIKSLDWIHVDLNEKPGSSVDAHTEYLPHIHKEELATYLSQGETMTSDHGQQCFLIVTTANGNLHLYLDGIFKVLEISLEKYPIQFESHKVVACHLSPKTALLTLVSKSKTSDGETDSFYLHRFHCPHLLSRSQELCLLSRAYTQLHYLLKRSDKVLEQMSDSSEDISLKINTKLDKLEKLVSPAESSVAAEFTIAYATGETSPELETFLTQNLTSKGLKQIEQSVQLAYASMHSDITEEMELLIQHSMVYLLQIYGMSKWTEHFQEIGLDEKSVISCLSKLGTFAMRVLKLLEVICSDMEDFSIFFTWLTCLCFQVSNEMSANYPQLSFKEFDVMVDFLENRLQKTSQGTFNLERISHFFNDEIAKTSTLFNDVDQNIWYEYINTKECLKDHPFVLVPDHRASLVSQFKDLESSFDAIFTDTVTALSASVSLTSSIKLFAAADGHDENCSPVISYLDREDRLLASILACSCDSDRMFLLELTSNPEDVNIAGLCIEAPKLEEMDESNAGDLPQYTMRYSTFYGNETMTILHETSEPESDNQPISVLSQLPLNDTIEKLIFSKCSKLSNVEGLLDSEDLDVQWLNVKNEFTESRTLDNFHAASVSVNEGRSVSCVIASNGRRVRIFEMESCEDESEDEEGESIVEHREGEE</sequence>
<keyword evidence="4" id="KW-0833">Ubl conjugation pathway</keyword>
<dbReference type="InterPro" id="IPR056358">
    <property type="entry name" value="APC4_C"/>
</dbReference>
<dbReference type="Gene3D" id="2.130.10.10">
    <property type="entry name" value="YVTN repeat-like/Quinoprotein amine dehydrogenase"/>
    <property type="match status" value="1"/>
</dbReference>
<feature type="region of interest" description="Disordered" evidence="6">
    <location>
        <begin position="734"/>
        <end position="755"/>
    </location>
</feature>
<dbReference type="Pfam" id="PF12894">
    <property type="entry name" value="ANAPC4_WD40"/>
    <property type="match status" value="1"/>
</dbReference>
<evidence type="ECO:0000256" key="6">
    <source>
        <dbReference type="SAM" id="MobiDB-lite"/>
    </source>
</evidence>
<keyword evidence="2" id="KW-0132">Cell division</keyword>
<dbReference type="GO" id="GO:0051301">
    <property type="term" value="P:cell division"/>
    <property type="evidence" value="ECO:0007669"/>
    <property type="project" value="UniProtKB-KW"/>
</dbReference>
<evidence type="ECO:0000259" key="9">
    <source>
        <dbReference type="Pfam" id="PF23405"/>
    </source>
</evidence>
<evidence type="ECO:0000256" key="5">
    <source>
        <dbReference type="ARBA" id="ARBA00023306"/>
    </source>
</evidence>
<dbReference type="PANTHER" id="PTHR13260:SF0">
    <property type="entry name" value="ANAPHASE-PROMOTING COMPLEX SUBUNIT 4"/>
    <property type="match status" value="1"/>
</dbReference>
<dbReference type="InterPro" id="IPR024789">
    <property type="entry name" value="APC4"/>
</dbReference>
<evidence type="ECO:0000256" key="1">
    <source>
        <dbReference type="ARBA" id="ARBA00016067"/>
    </source>
</evidence>
<dbReference type="GO" id="GO:0031145">
    <property type="term" value="P:anaphase-promoting complex-dependent catabolic process"/>
    <property type="evidence" value="ECO:0007669"/>
    <property type="project" value="InterPro"/>
</dbReference>
<feature type="compositionally biased region" description="Acidic residues" evidence="6">
    <location>
        <begin position="734"/>
        <end position="746"/>
    </location>
</feature>
<dbReference type="InterPro" id="IPR036322">
    <property type="entry name" value="WD40_repeat_dom_sf"/>
</dbReference>
<name>A0A7M5UT25_9CNID</name>
<dbReference type="GeneID" id="136797551"/>
<dbReference type="OrthoDB" id="2110451at2759"/>
<evidence type="ECO:0000256" key="4">
    <source>
        <dbReference type="ARBA" id="ARBA00022786"/>
    </source>
</evidence>
<keyword evidence="3" id="KW-0498">Mitosis</keyword>
<feature type="domain" description="Anaphase-promoting complex subunit 4-like WD40" evidence="7">
    <location>
        <begin position="21"/>
        <end position="112"/>
    </location>
</feature>
<evidence type="ECO:0000313" key="10">
    <source>
        <dbReference type="EnsemblMetazoa" id="CLYHEMP003735.1"/>
    </source>
</evidence>
<feature type="domain" description="Anaphase-promoting complex subunit 4 long" evidence="8">
    <location>
        <begin position="225"/>
        <end position="421"/>
    </location>
</feature>
<organism evidence="10 11">
    <name type="scientific">Clytia hemisphaerica</name>
    <dbReference type="NCBI Taxonomy" id="252671"/>
    <lineage>
        <taxon>Eukaryota</taxon>
        <taxon>Metazoa</taxon>
        <taxon>Cnidaria</taxon>
        <taxon>Hydrozoa</taxon>
        <taxon>Hydroidolina</taxon>
        <taxon>Leptothecata</taxon>
        <taxon>Obeliida</taxon>
        <taxon>Clytiidae</taxon>
        <taxon>Clytia</taxon>
    </lineage>
</organism>
<dbReference type="AlphaFoldDB" id="A0A7M5UT25"/>
<feature type="domain" description="Anaphase-promoting complex subunit 4 C-terminal half WD40" evidence="9">
    <location>
        <begin position="580"/>
        <end position="731"/>
    </location>
</feature>
<keyword evidence="5" id="KW-0131">Cell cycle</keyword>
<dbReference type="PANTHER" id="PTHR13260">
    <property type="entry name" value="ANAPHASE PROMOTING COMPLEX SUBUNIT 4 APC4"/>
    <property type="match status" value="1"/>
</dbReference>
<dbReference type="SUPFAM" id="SSF50978">
    <property type="entry name" value="WD40 repeat-like"/>
    <property type="match status" value="1"/>
</dbReference>
<dbReference type="InterPro" id="IPR024790">
    <property type="entry name" value="APC4_long_dom"/>
</dbReference>
<accession>A0A7M5UT25</accession>
<reference evidence="10" key="1">
    <citation type="submission" date="2021-01" db="UniProtKB">
        <authorList>
            <consortium name="EnsemblMetazoa"/>
        </authorList>
    </citation>
    <scope>IDENTIFICATION</scope>
</reference>
<dbReference type="Pfam" id="PF12896">
    <property type="entry name" value="ANAPC4"/>
    <property type="match status" value="1"/>
</dbReference>
<dbReference type="GO" id="GO:0070979">
    <property type="term" value="P:protein K11-linked ubiquitination"/>
    <property type="evidence" value="ECO:0007669"/>
    <property type="project" value="TreeGrafter"/>
</dbReference>
<protein>
    <recommendedName>
        <fullName evidence="1">Anaphase-promoting complex subunit 4</fullName>
    </recommendedName>
</protein>
<evidence type="ECO:0000256" key="2">
    <source>
        <dbReference type="ARBA" id="ARBA00022618"/>
    </source>
</evidence>